<keyword evidence="3" id="KW-0677">Repeat</keyword>
<evidence type="ECO:0000256" key="4">
    <source>
        <dbReference type="ARBA" id="ARBA00022837"/>
    </source>
</evidence>
<dbReference type="InterPro" id="IPR002048">
    <property type="entry name" value="EF_hand_dom"/>
</dbReference>
<dbReference type="FunFam" id="1.10.238.10:FF:000480">
    <property type="entry name" value="Probable calcium-binding protein CML27"/>
    <property type="match status" value="1"/>
</dbReference>
<keyword evidence="2" id="KW-0479">Metal-binding</keyword>
<dbReference type="Proteomes" id="UP000032180">
    <property type="component" value="Chromosome 3"/>
</dbReference>
<dbReference type="SMART" id="SM00054">
    <property type="entry name" value="EFh"/>
    <property type="match status" value="3"/>
</dbReference>
<accession>A0A0D9VTM5</accession>
<dbReference type="CDD" id="cd00051">
    <property type="entry name" value="EFh"/>
    <property type="match status" value="1"/>
</dbReference>
<dbReference type="Gene3D" id="1.10.238.10">
    <property type="entry name" value="EF-hand"/>
    <property type="match status" value="3"/>
</dbReference>
<dbReference type="HOGENOM" id="CLU_061288_20_3_1"/>
<dbReference type="InterPro" id="IPR039647">
    <property type="entry name" value="EF_hand_pair_protein_CML-like"/>
</dbReference>
<feature type="domain" description="EF-hand" evidence="5">
    <location>
        <begin position="115"/>
        <end position="150"/>
    </location>
</feature>
<feature type="domain" description="EF-hand" evidence="5">
    <location>
        <begin position="26"/>
        <end position="61"/>
    </location>
</feature>
<evidence type="ECO:0000259" key="5">
    <source>
        <dbReference type="PROSITE" id="PS50222"/>
    </source>
</evidence>
<dbReference type="STRING" id="77586.A0A0D9VTM5"/>
<dbReference type="PROSITE" id="PS50222">
    <property type="entry name" value="EF_HAND_2"/>
    <property type="match status" value="3"/>
</dbReference>
<evidence type="ECO:0000256" key="3">
    <source>
        <dbReference type="ARBA" id="ARBA00022737"/>
    </source>
</evidence>
<dbReference type="eggNOG" id="KOG0027">
    <property type="taxonomic scope" value="Eukaryota"/>
</dbReference>
<reference evidence="7" key="2">
    <citation type="submission" date="2013-12" db="EMBL/GenBank/DDBJ databases">
        <authorList>
            <person name="Yu Y."/>
            <person name="Lee S."/>
            <person name="de Baynast K."/>
            <person name="Wissotski M."/>
            <person name="Liu L."/>
            <person name="Talag J."/>
            <person name="Goicoechea J."/>
            <person name="Angelova A."/>
            <person name="Jetty R."/>
            <person name="Kudrna D."/>
            <person name="Golser W."/>
            <person name="Rivera L."/>
            <person name="Zhang J."/>
            <person name="Wing R."/>
        </authorList>
    </citation>
    <scope>NUCLEOTIDE SEQUENCE</scope>
</reference>
<dbReference type="PANTHER" id="PTHR10891">
    <property type="entry name" value="EF-HAND CALCIUM-BINDING DOMAIN CONTAINING PROTEIN"/>
    <property type="match status" value="1"/>
</dbReference>
<dbReference type="Pfam" id="PF13405">
    <property type="entry name" value="EF-hand_6"/>
    <property type="match status" value="1"/>
</dbReference>
<proteinExistence type="predicted"/>
<dbReference type="Pfam" id="PF13499">
    <property type="entry name" value="EF-hand_7"/>
    <property type="match status" value="1"/>
</dbReference>
<dbReference type="SUPFAM" id="SSF47473">
    <property type="entry name" value="EF-hand"/>
    <property type="match status" value="1"/>
</dbReference>
<dbReference type="AlphaFoldDB" id="A0A0D9VTM5"/>
<keyword evidence="4" id="KW-0106">Calcium</keyword>
<dbReference type="PROSITE" id="PS00018">
    <property type="entry name" value="EF_HAND_1"/>
    <property type="match status" value="3"/>
</dbReference>
<evidence type="ECO:0000256" key="1">
    <source>
        <dbReference type="ARBA" id="ARBA00003291"/>
    </source>
</evidence>
<name>A0A0D9VTM5_9ORYZ</name>
<evidence type="ECO:0000256" key="2">
    <source>
        <dbReference type="ARBA" id="ARBA00022723"/>
    </source>
</evidence>
<dbReference type="GO" id="GO:0005509">
    <property type="term" value="F:calcium ion binding"/>
    <property type="evidence" value="ECO:0007669"/>
    <property type="project" value="InterPro"/>
</dbReference>
<dbReference type="InterPro" id="IPR018247">
    <property type="entry name" value="EF_Hand_1_Ca_BS"/>
</dbReference>
<organism evidence="6 7">
    <name type="scientific">Leersia perrieri</name>
    <dbReference type="NCBI Taxonomy" id="77586"/>
    <lineage>
        <taxon>Eukaryota</taxon>
        <taxon>Viridiplantae</taxon>
        <taxon>Streptophyta</taxon>
        <taxon>Embryophyta</taxon>
        <taxon>Tracheophyta</taxon>
        <taxon>Spermatophyta</taxon>
        <taxon>Magnoliopsida</taxon>
        <taxon>Liliopsida</taxon>
        <taxon>Poales</taxon>
        <taxon>Poaceae</taxon>
        <taxon>BOP clade</taxon>
        <taxon>Oryzoideae</taxon>
        <taxon>Oryzeae</taxon>
        <taxon>Oryzinae</taxon>
        <taxon>Leersia</taxon>
    </lineage>
</organism>
<reference evidence="6 7" key="1">
    <citation type="submission" date="2012-08" db="EMBL/GenBank/DDBJ databases">
        <title>Oryza genome evolution.</title>
        <authorList>
            <person name="Wing R.A."/>
        </authorList>
    </citation>
    <scope>NUCLEOTIDE SEQUENCE</scope>
</reference>
<dbReference type="FunFam" id="1.10.238.10:FF:000427">
    <property type="entry name" value="Probable calcium-binding protein CML27"/>
    <property type="match status" value="1"/>
</dbReference>
<sequence>MDTAAVAKPSLSRKPSPSFRLRNGSLNALRLRRVFDLFDRNGDGEITLDEMASALDALGLGADRAGLEATVGGYIPAGAAGLRFADFESLHRALGDALFGPIEEEQPGKGGSDEDEEGDMKEAFRVFDEDGDGFISAAELQAVLKKLGLPEARSLATVQEMICNVDRDRDGRVDFGEFKCMMQGITVWGA</sequence>
<comment type="function">
    <text evidence="1">Potential calcium sensor.</text>
</comment>
<dbReference type="Gramene" id="LPERR03G14100.1">
    <property type="protein sequence ID" value="LPERR03G14100.1"/>
    <property type="gene ID" value="LPERR03G14100"/>
</dbReference>
<dbReference type="EnsemblPlants" id="LPERR03G14100.1">
    <property type="protein sequence ID" value="LPERR03G14100.1"/>
    <property type="gene ID" value="LPERR03G14100"/>
</dbReference>
<dbReference type="InterPro" id="IPR011992">
    <property type="entry name" value="EF-hand-dom_pair"/>
</dbReference>
<evidence type="ECO:0000313" key="7">
    <source>
        <dbReference type="Proteomes" id="UP000032180"/>
    </source>
</evidence>
<feature type="domain" description="EF-hand" evidence="5">
    <location>
        <begin position="153"/>
        <end position="188"/>
    </location>
</feature>
<reference evidence="6" key="3">
    <citation type="submission" date="2015-04" db="UniProtKB">
        <authorList>
            <consortium name="EnsemblPlants"/>
        </authorList>
    </citation>
    <scope>IDENTIFICATION</scope>
</reference>
<evidence type="ECO:0000313" key="6">
    <source>
        <dbReference type="EnsemblPlants" id="LPERR03G14100.1"/>
    </source>
</evidence>
<keyword evidence="7" id="KW-1185">Reference proteome</keyword>
<protein>
    <recommendedName>
        <fullName evidence="5">EF-hand domain-containing protein</fullName>
    </recommendedName>
</protein>